<evidence type="ECO:0000256" key="1">
    <source>
        <dbReference type="ARBA" id="ARBA00022603"/>
    </source>
</evidence>
<comment type="caution">
    <text evidence="5">The sequence shown here is derived from an EMBL/GenBank/DDBJ whole genome shotgun (WGS) entry which is preliminary data.</text>
</comment>
<protein>
    <recommendedName>
        <fullName evidence="4">Rubisco LSMT substrate-binding domain-containing protein</fullName>
    </recommendedName>
</protein>
<dbReference type="Gene3D" id="3.90.1410.10">
    <property type="entry name" value="set domain protein methyltransferase, domain 1"/>
    <property type="match status" value="1"/>
</dbReference>
<dbReference type="InterPro" id="IPR015353">
    <property type="entry name" value="Rubisco_LSMT_subst-bd"/>
</dbReference>
<sequence>MSRRCRLAATASGVQVSPAAVVGNLTAWMTEKGAVTQVAFDGEDWRVEGSDKINTSEALVRIPEKLAITTYDVREHDLIAEVAEGRDDFVGLTLWVLAELAKGPNSSWSEYLTSLPAERSGGALSPIFWTPEERAELLKGSPVLELAEQRSAAMDAEYAALEEGLQKALADYPPAAYSQEAFRRAFGMVLARVTYLPSAGVLALIPLADSLPLTSGSGAVLDYDVETGEVMVYADRAYGPGEKVEITDTQTRPNSELMLCRGEVDMNNVEDYMEYTVELLRIDPLYNVKKEILLASQLEETQVFPLYSDRFPQQLLCYLRLTRIQNTEELMKVRQDLLPIALFVAPFTDVHGCER</sequence>
<evidence type="ECO:0000256" key="2">
    <source>
        <dbReference type="ARBA" id="ARBA00022679"/>
    </source>
</evidence>
<name>A0AAE0ELR6_9CHLO</name>
<evidence type="ECO:0000313" key="5">
    <source>
        <dbReference type="EMBL" id="KAK3233031.1"/>
    </source>
</evidence>
<keyword evidence="2" id="KW-0808">Transferase</keyword>
<reference evidence="5 6" key="1">
    <citation type="journal article" date="2015" name="Genome Biol. Evol.">
        <title>Comparative Genomics of a Bacterivorous Green Alga Reveals Evolutionary Causalities and Consequences of Phago-Mixotrophic Mode of Nutrition.</title>
        <authorList>
            <person name="Burns J.A."/>
            <person name="Paasch A."/>
            <person name="Narechania A."/>
            <person name="Kim E."/>
        </authorList>
    </citation>
    <scope>NUCLEOTIDE SEQUENCE [LARGE SCALE GENOMIC DNA]</scope>
    <source>
        <strain evidence="5 6">PLY_AMNH</strain>
    </source>
</reference>
<evidence type="ECO:0000313" key="6">
    <source>
        <dbReference type="Proteomes" id="UP001190700"/>
    </source>
</evidence>
<keyword evidence="6" id="KW-1185">Reference proteome</keyword>
<dbReference type="InterPro" id="IPR036464">
    <property type="entry name" value="Rubisco_LSMT_subst-bd_sf"/>
</dbReference>
<dbReference type="SUPFAM" id="SSF82199">
    <property type="entry name" value="SET domain"/>
    <property type="match status" value="1"/>
</dbReference>
<dbReference type="Gene3D" id="3.90.1420.10">
    <property type="entry name" value="Rubisco LSMT, substrate-binding domain"/>
    <property type="match status" value="1"/>
</dbReference>
<dbReference type="GO" id="GO:0016279">
    <property type="term" value="F:protein-lysine N-methyltransferase activity"/>
    <property type="evidence" value="ECO:0007669"/>
    <property type="project" value="TreeGrafter"/>
</dbReference>
<dbReference type="GO" id="GO:0032259">
    <property type="term" value="P:methylation"/>
    <property type="evidence" value="ECO:0007669"/>
    <property type="project" value="UniProtKB-KW"/>
</dbReference>
<dbReference type="Pfam" id="PF09273">
    <property type="entry name" value="Rubis-subs-bind"/>
    <property type="match status" value="1"/>
</dbReference>
<dbReference type="AlphaFoldDB" id="A0AAE0ELR6"/>
<keyword evidence="1" id="KW-0489">Methyltransferase</keyword>
<dbReference type="InterPro" id="IPR050600">
    <property type="entry name" value="SETD3_SETD6_MTase"/>
</dbReference>
<dbReference type="Proteomes" id="UP001190700">
    <property type="component" value="Unassembled WGS sequence"/>
</dbReference>
<dbReference type="PANTHER" id="PTHR13271">
    <property type="entry name" value="UNCHARACTERIZED PUTATIVE METHYLTRANSFERASE"/>
    <property type="match status" value="1"/>
</dbReference>
<gene>
    <name evidence="5" type="ORF">CYMTET_56648</name>
</gene>
<organism evidence="5 6">
    <name type="scientific">Cymbomonas tetramitiformis</name>
    <dbReference type="NCBI Taxonomy" id="36881"/>
    <lineage>
        <taxon>Eukaryota</taxon>
        <taxon>Viridiplantae</taxon>
        <taxon>Chlorophyta</taxon>
        <taxon>Pyramimonadophyceae</taxon>
        <taxon>Pyramimonadales</taxon>
        <taxon>Pyramimonadaceae</taxon>
        <taxon>Cymbomonas</taxon>
    </lineage>
</organism>
<proteinExistence type="predicted"/>
<evidence type="ECO:0000256" key="3">
    <source>
        <dbReference type="ARBA" id="ARBA00022691"/>
    </source>
</evidence>
<dbReference type="PANTHER" id="PTHR13271:SF93">
    <property type="entry name" value="SET DOMAIN-CONTAINING PROTEIN"/>
    <property type="match status" value="1"/>
</dbReference>
<evidence type="ECO:0000259" key="4">
    <source>
        <dbReference type="Pfam" id="PF09273"/>
    </source>
</evidence>
<keyword evidence="3" id="KW-0949">S-adenosyl-L-methionine</keyword>
<accession>A0AAE0ELR6</accession>
<dbReference type="SUPFAM" id="SSF81822">
    <property type="entry name" value="RuBisCo LSMT C-terminal, substrate-binding domain"/>
    <property type="match status" value="1"/>
</dbReference>
<dbReference type="InterPro" id="IPR046341">
    <property type="entry name" value="SET_dom_sf"/>
</dbReference>
<feature type="domain" description="Rubisco LSMT substrate-binding" evidence="4">
    <location>
        <begin position="283"/>
        <end position="334"/>
    </location>
</feature>
<dbReference type="EMBL" id="LGRX02035818">
    <property type="protein sequence ID" value="KAK3233031.1"/>
    <property type="molecule type" value="Genomic_DNA"/>
</dbReference>